<gene>
    <name evidence="8" type="ORF">HNR50_001506</name>
</gene>
<keyword evidence="5 8" id="KW-0378">Hydrolase</keyword>
<feature type="domain" description="Glycoside hydrolase family 3 N-terminal" evidence="7">
    <location>
        <begin position="170"/>
        <end position="372"/>
    </location>
</feature>
<dbReference type="SUPFAM" id="SSF52279">
    <property type="entry name" value="Beta-D-glucan exohydrolase, C-terminal domain"/>
    <property type="match status" value="1"/>
</dbReference>
<evidence type="ECO:0000259" key="7">
    <source>
        <dbReference type="Pfam" id="PF00933"/>
    </source>
</evidence>
<name>A0A841RAZ3_9SPIO</name>
<dbReference type="InterPro" id="IPR051915">
    <property type="entry name" value="Cellulose_Degrad_GH3"/>
</dbReference>
<evidence type="ECO:0000256" key="5">
    <source>
        <dbReference type="ARBA" id="ARBA00022801"/>
    </source>
</evidence>
<reference evidence="8 9" key="1">
    <citation type="submission" date="2020-08" db="EMBL/GenBank/DDBJ databases">
        <title>Genomic Encyclopedia of Type Strains, Phase IV (KMG-IV): sequencing the most valuable type-strain genomes for metagenomic binning, comparative biology and taxonomic classification.</title>
        <authorList>
            <person name="Goeker M."/>
        </authorList>
    </citation>
    <scope>NUCLEOTIDE SEQUENCE [LARGE SCALE GENOMIC DNA]</scope>
    <source>
        <strain evidence="8 9">DSM 2461</strain>
    </source>
</reference>
<comment type="catalytic activity">
    <reaction evidence="1">
        <text>Hydrolysis of terminal, non-reducing beta-D-glucosyl residues with release of beta-D-glucose.</text>
        <dbReference type="EC" id="3.2.1.21"/>
    </reaction>
</comment>
<sequence>MKKSLALLCLSAGMIFVSCGSRETYVQPEIGIAEGTGVTEITVDNFRFRDASKDGQLDPYEDWRLSPLERARDLVSKMETEAKAALLAEKDFIGGPTDDNGTVSFENKIKITQEHIRFNLTRWGYAGDSAVYAKYHNELQKIAAATPLGVPMVIITDPVHEAGTNENSTEFKGGDAQNTSFTPFPLLLGLGAIGDPEIAREVGAMQAEEFRSAGARLLLGPLADIASEPMWARVGHTFGSDAELVGELAKAYIQGLQGRDDGVDPEKGVAATIKHFPGAGPNEGGMDSHSYPGRSNIYPGNNLQMHLNTMRKALEANPAALMPNYSIIETTYKGKQIENVPAAYSKILMQDILRDEIKWDGLVTSDWGTLDGEESPMYGMFGFAMAWGDEWDKPRGQRIADFAAAGSHQVGMGAPDYWMEALDEGYITEEVIDEAAVKVLELAFKVGAFENPYSDPQEALAIAEANRKRGEELMKQAITLLKNDDSILPLDASTEDLNDTPGIQVSYIGYDSDEIEAYAAAVPAFTVVENAADADYVIKRVSARQGMYFGLDGGAPLSWDGEIYVYDHDTQSPSSTLSEQGDHPFGALGSASNTAVWTAVKEDFLNTVASMDSKAKLILDVHMIRPFIIEPYIDDIDTLLVDFGATDKAVLDIVFQMKDMVQDKSVQPAGKLPMAIPASDADVYAQFEDLPNDSANQTFKMGDGLTSY</sequence>
<keyword evidence="6 8" id="KW-0326">Glycosidase</keyword>
<dbReference type="Pfam" id="PF00933">
    <property type="entry name" value="Glyco_hydro_3"/>
    <property type="match status" value="1"/>
</dbReference>
<comment type="caution">
    <text evidence="8">The sequence shown here is derived from an EMBL/GenBank/DDBJ whole genome shotgun (WGS) entry which is preliminary data.</text>
</comment>
<dbReference type="GO" id="GO:0008422">
    <property type="term" value="F:beta-glucosidase activity"/>
    <property type="evidence" value="ECO:0007669"/>
    <property type="project" value="UniProtKB-EC"/>
</dbReference>
<protein>
    <recommendedName>
        <fullName evidence="3">beta-glucosidase</fullName>
        <ecNumber evidence="3">3.2.1.21</ecNumber>
    </recommendedName>
</protein>
<dbReference type="PRINTS" id="PR00133">
    <property type="entry name" value="GLHYDRLASE3"/>
</dbReference>
<dbReference type="PANTHER" id="PTHR30620:SF16">
    <property type="entry name" value="LYSOSOMAL BETA GLUCOSIDASE"/>
    <property type="match status" value="1"/>
</dbReference>
<dbReference type="InterPro" id="IPR036962">
    <property type="entry name" value="Glyco_hydro_3_N_sf"/>
</dbReference>
<evidence type="ECO:0000256" key="1">
    <source>
        <dbReference type="ARBA" id="ARBA00000448"/>
    </source>
</evidence>
<accession>A0A841RAZ3</accession>
<evidence type="ECO:0000313" key="9">
    <source>
        <dbReference type="Proteomes" id="UP000587760"/>
    </source>
</evidence>
<proteinExistence type="inferred from homology"/>
<dbReference type="PROSITE" id="PS51257">
    <property type="entry name" value="PROKAR_LIPOPROTEIN"/>
    <property type="match status" value="1"/>
</dbReference>
<dbReference type="SUPFAM" id="SSF51445">
    <property type="entry name" value="(Trans)glycosidases"/>
    <property type="match status" value="1"/>
</dbReference>
<comment type="similarity">
    <text evidence="2">Belongs to the glycosyl hydrolase 3 family.</text>
</comment>
<dbReference type="EC" id="3.2.1.21" evidence="3"/>
<dbReference type="AlphaFoldDB" id="A0A841RAZ3"/>
<evidence type="ECO:0000256" key="6">
    <source>
        <dbReference type="ARBA" id="ARBA00023295"/>
    </source>
</evidence>
<dbReference type="EMBL" id="JACHGJ010000002">
    <property type="protein sequence ID" value="MBB6479848.1"/>
    <property type="molecule type" value="Genomic_DNA"/>
</dbReference>
<evidence type="ECO:0000256" key="2">
    <source>
        <dbReference type="ARBA" id="ARBA00005336"/>
    </source>
</evidence>
<organism evidence="8 9">
    <name type="scientific">Spirochaeta isovalerica</name>
    <dbReference type="NCBI Taxonomy" id="150"/>
    <lineage>
        <taxon>Bacteria</taxon>
        <taxon>Pseudomonadati</taxon>
        <taxon>Spirochaetota</taxon>
        <taxon>Spirochaetia</taxon>
        <taxon>Spirochaetales</taxon>
        <taxon>Spirochaetaceae</taxon>
        <taxon>Spirochaeta</taxon>
    </lineage>
</organism>
<dbReference type="InterPro" id="IPR001764">
    <property type="entry name" value="Glyco_hydro_3_N"/>
</dbReference>
<dbReference type="InterPro" id="IPR036881">
    <property type="entry name" value="Glyco_hydro_3_C_sf"/>
</dbReference>
<evidence type="ECO:0000313" key="8">
    <source>
        <dbReference type="EMBL" id="MBB6479848.1"/>
    </source>
</evidence>
<dbReference type="RefSeq" id="WP_184745441.1">
    <property type="nucleotide sequence ID" value="NZ_JACHGJ010000002.1"/>
</dbReference>
<keyword evidence="4" id="KW-0732">Signal</keyword>
<dbReference type="Gene3D" id="3.20.20.300">
    <property type="entry name" value="Glycoside hydrolase, family 3, N-terminal domain"/>
    <property type="match status" value="1"/>
</dbReference>
<dbReference type="GO" id="GO:0009251">
    <property type="term" value="P:glucan catabolic process"/>
    <property type="evidence" value="ECO:0007669"/>
    <property type="project" value="TreeGrafter"/>
</dbReference>
<evidence type="ECO:0000256" key="3">
    <source>
        <dbReference type="ARBA" id="ARBA00012744"/>
    </source>
</evidence>
<dbReference type="Proteomes" id="UP000587760">
    <property type="component" value="Unassembled WGS sequence"/>
</dbReference>
<dbReference type="PANTHER" id="PTHR30620">
    <property type="entry name" value="PERIPLASMIC BETA-GLUCOSIDASE-RELATED"/>
    <property type="match status" value="1"/>
</dbReference>
<dbReference type="InterPro" id="IPR017853">
    <property type="entry name" value="GH"/>
</dbReference>
<keyword evidence="9" id="KW-1185">Reference proteome</keyword>
<dbReference type="Gene3D" id="3.40.50.1700">
    <property type="entry name" value="Glycoside hydrolase family 3 C-terminal domain"/>
    <property type="match status" value="1"/>
</dbReference>
<evidence type="ECO:0000256" key="4">
    <source>
        <dbReference type="ARBA" id="ARBA00022729"/>
    </source>
</evidence>